<dbReference type="SUPFAM" id="SSF52151">
    <property type="entry name" value="FabD/lysophospholipase-like"/>
    <property type="match status" value="1"/>
</dbReference>
<reference evidence="6 7" key="1">
    <citation type="submission" date="2019-06" db="EMBL/GenBank/DDBJ databases">
        <title>Genome sequence of Rhodobacteraceae bacterium D4M1.</title>
        <authorList>
            <person name="Cao J."/>
        </authorList>
    </citation>
    <scope>NUCLEOTIDE SEQUENCE [LARGE SCALE GENOMIC DNA]</scope>
    <source>
        <strain evidence="6 7">D4M1</strain>
    </source>
</reference>
<proteinExistence type="predicted"/>
<dbReference type="AlphaFoldDB" id="A0A5B8G0M1"/>
<keyword evidence="2 4" id="KW-0442">Lipid degradation</keyword>
<name>A0A5B8G0M1_9RHOB</name>
<dbReference type="GO" id="GO:0016042">
    <property type="term" value="P:lipid catabolic process"/>
    <property type="evidence" value="ECO:0007669"/>
    <property type="project" value="UniProtKB-UniRule"/>
</dbReference>
<organism evidence="6 7">
    <name type="scientific">Paroceanicella profunda</name>
    <dbReference type="NCBI Taxonomy" id="2579971"/>
    <lineage>
        <taxon>Bacteria</taxon>
        <taxon>Pseudomonadati</taxon>
        <taxon>Pseudomonadota</taxon>
        <taxon>Alphaproteobacteria</taxon>
        <taxon>Rhodobacterales</taxon>
        <taxon>Paracoccaceae</taxon>
        <taxon>Paroceanicella</taxon>
    </lineage>
</organism>
<keyword evidence="1 4" id="KW-0378">Hydrolase</keyword>
<dbReference type="InterPro" id="IPR016035">
    <property type="entry name" value="Acyl_Trfase/lysoPLipase"/>
</dbReference>
<accession>A0A5B8G0M1</accession>
<dbReference type="Pfam" id="PF01734">
    <property type="entry name" value="Patatin"/>
    <property type="match status" value="1"/>
</dbReference>
<keyword evidence="3 4" id="KW-0443">Lipid metabolism</keyword>
<protein>
    <submittedName>
        <fullName evidence="6">Patatin-like phospholipase family protein</fullName>
    </submittedName>
</protein>
<gene>
    <name evidence="6" type="ORF">FDP22_04500</name>
</gene>
<feature type="domain" description="PNPLA" evidence="5">
    <location>
        <begin position="8"/>
        <end position="210"/>
    </location>
</feature>
<evidence type="ECO:0000313" key="7">
    <source>
        <dbReference type="Proteomes" id="UP000305888"/>
    </source>
</evidence>
<feature type="short sequence motif" description="DGA/G" evidence="4">
    <location>
        <begin position="194"/>
        <end position="196"/>
    </location>
</feature>
<dbReference type="GO" id="GO:0016787">
    <property type="term" value="F:hydrolase activity"/>
    <property type="evidence" value="ECO:0007669"/>
    <property type="project" value="UniProtKB-UniRule"/>
</dbReference>
<dbReference type="PROSITE" id="PS51635">
    <property type="entry name" value="PNPLA"/>
    <property type="match status" value="1"/>
</dbReference>
<feature type="short sequence motif" description="GXSXG" evidence="4">
    <location>
        <begin position="40"/>
        <end position="44"/>
    </location>
</feature>
<evidence type="ECO:0000256" key="3">
    <source>
        <dbReference type="ARBA" id="ARBA00023098"/>
    </source>
</evidence>
<feature type="short sequence motif" description="GXGXXG" evidence="4">
    <location>
        <begin position="12"/>
        <end position="17"/>
    </location>
</feature>
<dbReference type="OrthoDB" id="9807112at2"/>
<dbReference type="Proteomes" id="UP000305888">
    <property type="component" value="Chromosome"/>
</dbReference>
<dbReference type="InterPro" id="IPR002641">
    <property type="entry name" value="PNPLA_dom"/>
</dbReference>
<evidence type="ECO:0000256" key="2">
    <source>
        <dbReference type="ARBA" id="ARBA00022963"/>
    </source>
</evidence>
<dbReference type="KEGG" id="ppru:FDP22_04500"/>
<feature type="active site" description="Proton acceptor" evidence="4">
    <location>
        <position position="194"/>
    </location>
</feature>
<dbReference type="Gene3D" id="3.40.1090.10">
    <property type="entry name" value="Cytosolic phospholipase A2 catalytic domain"/>
    <property type="match status" value="2"/>
</dbReference>
<evidence type="ECO:0000256" key="1">
    <source>
        <dbReference type="ARBA" id="ARBA00022801"/>
    </source>
</evidence>
<dbReference type="PANTHER" id="PTHR14226">
    <property type="entry name" value="NEUROPATHY TARGET ESTERASE/SWISS CHEESE D.MELANOGASTER"/>
    <property type="match status" value="1"/>
</dbReference>
<dbReference type="InterPro" id="IPR050301">
    <property type="entry name" value="NTE"/>
</dbReference>
<evidence type="ECO:0000259" key="5">
    <source>
        <dbReference type="PROSITE" id="PS51635"/>
    </source>
</evidence>
<keyword evidence="7" id="KW-1185">Reference proteome</keyword>
<evidence type="ECO:0000256" key="4">
    <source>
        <dbReference type="PROSITE-ProRule" id="PRU01161"/>
    </source>
</evidence>
<evidence type="ECO:0000313" key="6">
    <source>
        <dbReference type="EMBL" id="QDL93584.1"/>
    </source>
</evidence>
<dbReference type="EMBL" id="CP040818">
    <property type="protein sequence ID" value="QDL93584.1"/>
    <property type="molecule type" value="Genomic_DNA"/>
</dbReference>
<dbReference type="PANTHER" id="PTHR14226:SF78">
    <property type="entry name" value="SLR0060 PROTEIN"/>
    <property type="match status" value="1"/>
</dbReference>
<feature type="active site" description="Nucleophile" evidence="4">
    <location>
        <position position="42"/>
    </location>
</feature>
<sequence length="346" mass="38700">MATKPVCLALQGGGSHGAFTWGVLDKLLEDGRIAISAISGTSAGAMNAVVMAEGLFEGGREGAREFLERFWKKTAEAARLSPIQRSPLNVLMGDWSLNNSFGYHVMDAMSRVISPYQSNPLNLNPLADLLAEVVDFERVRRCHEVQLFISATNVETGRVKVFRRKELTLEMVLASACLPYLYQAVEIDGVPYWDGGYMGNPSMFPFYEIKGTRDIVLIQINPMLREGTPTTAHEITDRINEITFNASLQKDLRAIEFVRRLIDAGRLDPAEYRYLDVHVIENQDVLNPLGASSKLNAEWAFLTWLRDIGRLTAEAWLEEHFDDLGRCSTVDIRGMFQGGARVKQPD</sequence>